<keyword evidence="3" id="KW-1185">Reference proteome</keyword>
<protein>
    <submittedName>
        <fullName evidence="2">Uncharacterized protein</fullName>
    </submittedName>
</protein>
<dbReference type="InParanoid" id="A0A1E7ELU0"/>
<feature type="compositionally biased region" description="Low complexity" evidence="1">
    <location>
        <begin position="62"/>
        <end position="88"/>
    </location>
</feature>
<evidence type="ECO:0000256" key="1">
    <source>
        <dbReference type="SAM" id="MobiDB-lite"/>
    </source>
</evidence>
<gene>
    <name evidence="2" type="ORF">FRACYDRAFT_252700</name>
</gene>
<sequence length="209" mass="23698">MCMNYFTKSPVIVYSGDEHEENSSTSGPTPVYTNSSFDEQQQHNYDNGVIRYPHNNNDDEYSSSGSGSISDTNSSIDSISGNSSNDSSAVEDEDFADYVNEVTLTQNDEDEKNELRKTISILNNKSKLPDFVQKELKILIHNFLKDTKNIAQEFLCDGHLNTDIDTKQQLTTLVDYFPETLAHRYRYPRYPIQAACATAMKKLSSKRSY</sequence>
<organism evidence="2 3">
    <name type="scientific">Fragilariopsis cylindrus CCMP1102</name>
    <dbReference type="NCBI Taxonomy" id="635003"/>
    <lineage>
        <taxon>Eukaryota</taxon>
        <taxon>Sar</taxon>
        <taxon>Stramenopiles</taxon>
        <taxon>Ochrophyta</taxon>
        <taxon>Bacillariophyta</taxon>
        <taxon>Bacillariophyceae</taxon>
        <taxon>Bacillariophycidae</taxon>
        <taxon>Bacillariales</taxon>
        <taxon>Bacillariaceae</taxon>
        <taxon>Fragilariopsis</taxon>
    </lineage>
</organism>
<dbReference type="EMBL" id="KV784395">
    <property type="protein sequence ID" value="OEU06854.1"/>
    <property type="molecule type" value="Genomic_DNA"/>
</dbReference>
<dbReference type="KEGG" id="fcy:FRACYDRAFT_252700"/>
<accession>A0A1E7ELU0</accession>
<name>A0A1E7ELU0_9STRA</name>
<feature type="compositionally biased region" description="Polar residues" evidence="1">
    <location>
        <begin position="23"/>
        <end position="45"/>
    </location>
</feature>
<dbReference type="AlphaFoldDB" id="A0A1E7ELU0"/>
<reference evidence="2 3" key="1">
    <citation type="submission" date="2016-09" db="EMBL/GenBank/DDBJ databases">
        <title>Extensive genetic diversity and differential bi-allelic expression allows diatom success in the polar Southern Ocean.</title>
        <authorList>
            <consortium name="DOE Joint Genome Institute"/>
            <person name="Mock T."/>
            <person name="Otillar R.P."/>
            <person name="Strauss J."/>
            <person name="Dupont C."/>
            <person name="Frickenhaus S."/>
            <person name="Maumus F."/>
            <person name="Mcmullan M."/>
            <person name="Sanges R."/>
            <person name="Schmutz J."/>
            <person name="Toseland A."/>
            <person name="Valas R."/>
            <person name="Veluchamy A."/>
            <person name="Ward B.J."/>
            <person name="Allen A."/>
            <person name="Barry K."/>
            <person name="Falciatore A."/>
            <person name="Ferrante M."/>
            <person name="Fortunato A.E."/>
            <person name="Gloeckner G."/>
            <person name="Gruber A."/>
            <person name="Hipkin R."/>
            <person name="Janech M."/>
            <person name="Kroth P."/>
            <person name="Leese F."/>
            <person name="Lindquist E."/>
            <person name="Lyon B.R."/>
            <person name="Martin J."/>
            <person name="Mayer C."/>
            <person name="Parker M."/>
            <person name="Quesneville H."/>
            <person name="Raymond J."/>
            <person name="Uhlig C."/>
            <person name="Valentin K.U."/>
            <person name="Worden A.Z."/>
            <person name="Armbrust E.V."/>
            <person name="Bowler C."/>
            <person name="Green B."/>
            <person name="Moulton V."/>
            <person name="Van Oosterhout C."/>
            <person name="Grigoriev I."/>
        </authorList>
    </citation>
    <scope>NUCLEOTIDE SEQUENCE [LARGE SCALE GENOMIC DNA]</scope>
    <source>
        <strain evidence="2 3">CCMP1102</strain>
    </source>
</reference>
<proteinExistence type="predicted"/>
<evidence type="ECO:0000313" key="2">
    <source>
        <dbReference type="EMBL" id="OEU06854.1"/>
    </source>
</evidence>
<dbReference type="Proteomes" id="UP000095751">
    <property type="component" value="Unassembled WGS sequence"/>
</dbReference>
<feature type="region of interest" description="Disordered" evidence="1">
    <location>
        <begin position="17"/>
        <end position="90"/>
    </location>
</feature>
<evidence type="ECO:0000313" key="3">
    <source>
        <dbReference type="Proteomes" id="UP000095751"/>
    </source>
</evidence>